<keyword evidence="1 3" id="KW-1015">Disulfide bond</keyword>
<keyword evidence="2" id="KW-0424">Laminin EGF-like domain</keyword>
<dbReference type="GO" id="GO:0007169">
    <property type="term" value="P:cell surface receptor protein tyrosine kinase signaling pathway"/>
    <property type="evidence" value="ECO:0007669"/>
    <property type="project" value="TreeGrafter"/>
</dbReference>
<dbReference type="InterPro" id="IPR008211">
    <property type="entry name" value="Laminin_N"/>
</dbReference>
<evidence type="ECO:0000256" key="3">
    <source>
        <dbReference type="PROSITE-ProRule" id="PRU00076"/>
    </source>
</evidence>
<dbReference type="PANTHER" id="PTHR24416:SF600">
    <property type="entry name" value="PDGF- AND VEGF-RECEPTOR RELATED, ISOFORM J"/>
    <property type="match status" value="1"/>
</dbReference>
<keyword evidence="4" id="KW-0732">Signal</keyword>
<protein>
    <submittedName>
        <fullName evidence="8">Netrin-G1</fullName>
    </submittedName>
</protein>
<evidence type="ECO:0000256" key="2">
    <source>
        <dbReference type="ARBA" id="ARBA00023292"/>
    </source>
</evidence>
<dbReference type="Proteomes" id="UP001152320">
    <property type="component" value="Chromosome 6"/>
</dbReference>
<feature type="domain" description="Protein kinase" evidence="5">
    <location>
        <begin position="553"/>
        <end position="831"/>
    </location>
</feature>
<evidence type="ECO:0000313" key="8">
    <source>
        <dbReference type="EMBL" id="KAJ8040007.1"/>
    </source>
</evidence>
<dbReference type="GO" id="GO:0004714">
    <property type="term" value="F:transmembrane receptor protein tyrosine kinase activity"/>
    <property type="evidence" value="ECO:0007669"/>
    <property type="project" value="TreeGrafter"/>
</dbReference>
<dbReference type="SUPFAM" id="SSF57196">
    <property type="entry name" value="EGF/Laminin"/>
    <property type="match status" value="2"/>
</dbReference>
<dbReference type="PANTHER" id="PTHR24416">
    <property type="entry name" value="TYROSINE-PROTEIN KINASE RECEPTOR"/>
    <property type="match status" value="1"/>
</dbReference>
<dbReference type="SUPFAM" id="SSF56112">
    <property type="entry name" value="Protein kinase-like (PK-like)"/>
    <property type="match status" value="1"/>
</dbReference>
<feature type="domain" description="Laminin N-terminal" evidence="7">
    <location>
        <begin position="32"/>
        <end position="278"/>
    </location>
</feature>
<dbReference type="InterPro" id="IPR000719">
    <property type="entry name" value="Prot_kinase_dom"/>
</dbReference>
<feature type="chain" id="PRO_5040175129" evidence="4">
    <location>
        <begin position="24"/>
        <end position="866"/>
    </location>
</feature>
<evidence type="ECO:0000256" key="4">
    <source>
        <dbReference type="SAM" id="SignalP"/>
    </source>
</evidence>
<dbReference type="InterPro" id="IPR011009">
    <property type="entry name" value="Kinase-like_dom_sf"/>
</dbReference>
<evidence type="ECO:0000259" key="7">
    <source>
        <dbReference type="PROSITE" id="PS51117"/>
    </source>
</evidence>
<gene>
    <name evidence="8" type="ORF">HOLleu_14188</name>
</gene>
<dbReference type="InterPro" id="IPR002049">
    <property type="entry name" value="LE_dom"/>
</dbReference>
<organism evidence="8 9">
    <name type="scientific">Holothuria leucospilota</name>
    <name type="common">Black long sea cucumber</name>
    <name type="synonym">Mertensiothuria leucospilota</name>
    <dbReference type="NCBI Taxonomy" id="206669"/>
    <lineage>
        <taxon>Eukaryota</taxon>
        <taxon>Metazoa</taxon>
        <taxon>Echinodermata</taxon>
        <taxon>Eleutherozoa</taxon>
        <taxon>Echinozoa</taxon>
        <taxon>Holothuroidea</taxon>
        <taxon>Aspidochirotacea</taxon>
        <taxon>Aspidochirotida</taxon>
        <taxon>Holothuriidae</taxon>
        <taxon>Holothuria</taxon>
    </lineage>
</organism>
<dbReference type="CDD" id="cd00055">
    <property type="entry name" value="EGF_Lam"/>
    <property type="match status" value="1"/>
</dbReference>
<dbReference type="Gene3D" id="3.30.200.20">
    <property type="entry name" value="Phosphorylase Kinase, domain 1"/>
    <property type="match status" value="1"/>
</dbReference>
<feature type="signal peptide" evidence="4">
    <location>
        <begin position="1"/>
        <end position="23"/>
    </location>
</feature>
<evidence type="ECO:0000256" key="1">
    <source>
        <dbReference type="ARBA" id="ARBA00023157"/>
    </source>
</evidence>
<dbReference type="PROSITE" id="PS51117">
    <property type="entry name" value="LAMININ_NTER"/>
    <property type="match status" value="1"/>
</dbReference>
<keyword evidence="3" id="KW-0245">EGF-like domain</keyword>
<dbReference type="InterPro" id="IPR000742">
    <property type="entry name" value="EGF"/>
</dbReference>
<dbReference type="GO" id="GO:0005886">
    <property type="term" value="C:plasma membrane"/>
    <property type="evidence" value="ECO:0007669"/>
    <property type="project" value="TreeGrafter"/>
</dbReference>
<dbReference type="PROSITE" id="PS50026">
    <property type="entry name" value="EGF_3"/>
    <property type="match status" value="1"/>
</dbReference>
<dbReference type="Pfam" id="PF00055">
    <property type="entry name" value="Laminin_N"/>
    <property type="match status" value="1"/>
</dbReference>
<accession>A0A9Q1C7A6</accession>
<dbReference type="PROSITE" id="PS00022">
    <property type="entry name" value="EGF_1"/>
    <property type="match status" value="1"/>
</dbReference>
<reference evidence="8" key="1">
    <citation type="submission" date="2021-10" db="EMBL/GenBank/DDBJ databases">
        <title>Tropical sea cucumber genome reveals ecological adaptation and Cuvierian tubules defense mechanism.</title>
        <authorList>
            <person name="Chen T."/>
        </authorList>
    </citation>
    <scope>NUCLEOTIDE SEQUENCE</scope>
    <source>
        <strain evidence="8">Nanhai2018</strain>
        <tissue evidence="8">Muscle</tissue>
    </source>
</reference>
<evidence type="ECO:0000259" key="5">
    <source>
        <dbReference type="PROSITE" id="PS50011"/>
    </source>
</evidence>
<dbReference type="InterPro" id="IPR050122">
    <property type="entry name" value="RTK"/>
</dbReference>
<name>A0A9Q1C7A6_HOLLE</name>
<evidence type="ECO:0000313" key="9">
    <source>
        <dbReference type="Proteomes" id="UP001152320"/>
    </source>
</evidence>
<feature type="domain" description="EGF-like" evidence="6">
    <location>
        <begin position="379"/>
        <end position="419"/>
    </location>
</feature>
<dbReference type="SMART" id="SM00180">
    <property type="entry name" value="EGF_Lam"/>
    <property type="match status" value="1"/>
</dbReference>
<proteinExistence type="predicted"/>
<dbReference type="PROSITE" id="PS50011">
    <property type="entry name" value="PROTEIN_KINASE_DOM"/>
    <property type="match status" value="1"/>
</dbReference>
<dbReference type="Gene3D" id="2.10.25.10">
    <property type="entry name" value="Laminin"/>
    <property type="match status" value="1"/>
</dbReference>
<dbReference type="OrthoDB" id="9981301at2759"/>
<dbReference type="EMBL" id="JAIZAY010000006">
    <property type="protein sequence ID" value="KAJ8040007.1"/>
    <property type="molecule type" value="Genomic_DNA"/>
</dbReference>
<dbReference type="SMART" id="SM00136">
    <property type="entry name" value="LamNT"/>
    <property type="match status" value="1"/>
</dbReference>
<comment type="caution">
    <text evidence="8">The sequence shown here is derived from an EMBL/GenBank/DDBJ whole genome shotgun (WGS) entry which is preliminary data.</text>
</comment>
<feature type="disulfide bond" evidence="3">
    <location>
        <begin position="390"/>
        <end position="407"/>
    </location>
</feature>
<dbReference type="InterPro" id="IPR001245">
    <property type="entry name" value="Ser-Thr/Tyr_kinase_cat_dom"/>
</dbReference>
<feature type="disulfide bond" evidence="3">
    <location>
        <begin position="409"/>
        <end position="418"/>
    </location>
</feature>
<dbReference type="Pfam" id="PF07714">
    <property type="entry name" value="PK_Tyr_Ser-Thr"/>
    <property type="match status" value="1"/>
</dbReference>
<dbReference type="GO" id="GO:0005524">
    <property type="term" value="F:ATP binding"/>
    <property type="evidence" value="ECO:0007669"/>
    <property type="project" value="InterPro"/>
</dbReference>
<dbReference type="Gene3D" id="2.60.120.260">
    <property type="entry name" value="Galactose-binding domain-like"/>
    <property type="match status" value="1"/>
</dbReference>
<comment type="caution">
    <text evidence="3">Lacks conserved residue(s) required for the propagation of feature annotation.</text>
</comment>
<dbReference type="PRINTS" id="PR00109">
    <property type="entry name" value="TYRKINASE"/>
</dbReference>
<dbReference type="Pfam" id="PF00053">
    <property type="entry name" value="EGF_laminin"/>
    <property type="match status" value="1"/>
</dbReference>
<evidence type="ECO:0000259" key="6">
    <source>
        <dbReference type="PROSITE" id="PS50026"/>
    </source>
</evidence>
<dbReference type="AlphaFoldDB" id="A0A9Q1C7A6"/>
<dbReference type="Gene3D" id="1.10.510.10">
    <property type="entry name" value="Transferase(Phosphotransferase) domain 1"/>
    <property type="match status" value="1"/>
</dbReference>
<dbReference type="GO" id="GO:0043235">
    <property type="term" value="C:receptor complex"/>
    <property type="evidence" value="ECO:0007669"/>
    <property type="project" value="TreeGrafter"/>
</dbReference>
<sequence length="866" mass="100080">MCRWLLYFFIAADLVTIVPVVFCQSDGYIIAQPEQARHLFQTNILRISVEPEDATCGLKGTETLCNIDSTEECFDCTDELPATRHPPDLMLDEQRTQTFWQSTYWENYPTPFDVNITMSFRKVFQLEGAITVWFTDNHKPSQMALEKSLDFGETWDVLQYYSTDCFRDFGLPSTIPFQITNSTDVICTDLSVFRFDNFIQFEVFPRFRLHAGEDGSFVIPVNRKFEEDEYFRDFFSFTDIRIHLMRPYKAENENLVNRQPIATNLYHYSISNIDFTSSCHCNLHGDFCSVDTSDNVVCNCWHQTEGFSCERCQSGFEGTPWQPGSFFPFPDGSANECTETPPTTASPTTIMTTEYATEAVTEFVTEMVTEPPPGPPQGDPAVCDQDPDPCSDRGECIPVFTALGFVCECEERYLGFRCEKYNDPCGIETCPASRPHCRSYGGATFDCLTPDEFFNITATTYPPETLSFVTISTIILGTASLPLFCVFMLLLCYCTTWRHLHPKAPYGSEYIENFGTRYFDNYFSHSPSAVYSKNENPKYGHLRDRWMVFSERLTLGKILFSGEFSYVCEGILTKDSTDATGVKVAVKTIRDPRDKASLDELKTEFEVLGNVGRHPNIIFLMGICFKLIEEQRQLCLVLQYVSRGDMLRILRRCRSRRRDQGPVEPLPVHELLSFGMDVAKGMRHLSTYKFVHQRLCARNVLITFNNRAKLCDFAASTVVKHFNEYIPFLEPRKIYMRRWMAYEAVVQGKFCLKSDVWSYGILLWEIATLGGIPYHTIKDEHLTQAIAQHERMEWPPHISQEFNELMLRCWHRNPDSRPNFDLLYKEMKQYVKHAKKHIKLKDYPFNVYVPTKPPDTSWEKMQDSFV</sequence>
<keyword evidence="9" id="KW-1185">Reference proteome</keyword>